<evidence type="ECO:0000313" key="2">
    <source>
        <dbReference type="Proteomes" id="UP001225596"/>
    </source>
</evidence>
<accession>A0ABU1BTU8</accession>
<dbReference type="SUPFAM" id="SSF82171">
    <property type="entry name" value="DPP6 N-terminal domain-like"/>
    <property type="match status" value="1"/>
</dbReference>
<dbReference type="RefSeq" id="WP_338437786.1">
    <property type="nucleotide sequence ID" value="NZ_JAUYVH010000013.1"/>
</dbReference>
<organism evidence="1 2">
    <name type="scientific">Keguizhuia sedimenti</name>
    <dbReference type="NCBI Taxonomy" id="3064264"/>
    <lineage>
        <taxon>Bacteria</taxon>
        <taxon>Pseudomonadati</taxon>
        <taxon>Pseudomonadota</taxon>
        <taxon>Betaproteobacteria</taxon>
        <taxon>Burkholderiales</taxon>
        <taxon>Oxalobacteraceae</taxon>
        <taxon>Keguizhuia</taxon>
    </lineage>
</organism>
<reference evidence="1 2" key="1">
    <citation type="submission" date="2023-08" db="EMBL/GenBank/DDBJ databases">
        <title>Oxalobacteraceae gen .nov., isolated from river sludge outside the plant.</title>
        <authorList>
            <person name="Zhao S.Y."/>
        </authorList>
    </citation>
    <scope>NUCLEOTIDE SEQUENCE [LARGE SCALE GENOMIC DNA]</scope>
    <source>
        <strain evidence="1 2">R-40</strain>
    </source>
</reference>
<gene>
    <name evidence="1" type="ORF">Q8A64_15540</name>
</gene>
<evidence type="ECO:0000313" key="1">
    <source>
        <dbReference type="EMBL" id="MDQ9171826.1"/>
    </source>
</evidence>
<name>A0ABU1BTU8_9BURK</name>
<sequence length="444" mass="49187">MHIILSTLAALAVLYVLYRVAHSRNAVSTETIGNSHGTLPMRLTGLELAFLSDGKLFYQSATGDLTQLHSPYVQEVIDRVERQRERNAWKQNTGFEIAAYGGRKQFGAGDAQIVATSALFNGPGSILYFLKDQAFGGLFSFNLESRTERRLLHKQSLWLSDLNLNAEKGQILCAANLKNGGANIAVMDSEGNQLRELTGGDTYDSSPAWLPGNNDEILYQSTGIARTPEGHVLAHANATIQLLNLNTQSVAPIMDDPRYDFLQPRVCAQGNLYFIRRPYEPPKYGPNNFIIDTLLFPFRLVRAIFHYLNFFSLVYSRKPLTSASGPALHADLKDIVLKGKRIDAEKALRKGMAVNGVPSLVPASWQLIRRTRQGMESMLATNVVSYDITFDGQIIFSNGRGVFLLAADGKPRLLFKNDVIADVVAYQQAVTQLHPEAQKEVQTV</sequence>
<dbReference type="EMBL" id="JAUYVH010000013">
    <property type="protein sequence ID" value="MDQ9171826.1"/>
    <property type="molecule type" value="Genomic_DNA"/>
</dbReference>
<keyword evidence="2" id="KW-1185">Reference proteome</keyword>
<comment type="caution">
    <text evidence="1">The sequence shown here is derived from an EMBL/GenBank/DDBJ whole genome shotgun (WGS) entry which is preliminary data.</text>
</comment>
<dbReference type="Proteomes" id="UP001225596">
    <property type="component" value="Unassembled WGS sequence"/>
</dbReference>
<dbReference type="Gene3D" id="2.120.10.30">
    <property type="entry name" value="TolB, C-terminal domain"/>
    <property type="match status" value="1"/>
</dbReference>
<proteinExistence type="predicted"/>
<protein>
    <submittedName>
        <fullName evidence="1">Uncharacterized protein</fullName>
    </submittedName>
</protein>
<dbReference type="InterPro" id="IPR011042">
    <property type="entry name" value="6-blade_b-propeller_TolB-like"/>
</dbReference>